<protein>
    <recommendedName>
        <fullName evidence="1">T4 RNA ligase 1-like N-terminal domain-containing protein</fullName>
    </recommendedName>
</protein>
<dbReference type="Proteomes" id="UP000807769">
    <property type="component" value="Unassembled WGS sequence"/>
</dbReference>
<dbReference type="PANTHER" id="PTHR32004:SF1">
    <property type="entry name" value="TRNA LIGASE"/>
    <property type="match status" value="1"/>
</dbReference>
<organism evidence="2 3">
    <name type="scientific">Suillus subaureus</name>
    <dbReference type="NCBI Taxonomy" id="48587"/>
    <lineage>
        <taxon>Eukaryota</taxon>
        <taxon>Fungi</taxon>
        <taxon>Dikarya</taxon>
        <taxon>Basidiomycota</taxon>
        <taxon>Agaricomycotina</taxon>
        <taxon>Agaricomycetes</taxon>
        <taxon>Agaricomycetidae</taxon>
        <taxon>Boletales</taxon>
        <taxon>Suillineae</taxon>
        <taxon>Suillaceae</taxon>
        <taxon>Suillus</taxon>
    </lineage>
</organism>
<dbReference type="RefSeq" id="XP_041188278.1">
    <property type="nucleotide sequence ID" value="XM_041343929.1"/>
</dbReference>
<comment type="caution">
    <text evidence="2">The sequence shown here is derived from an EMBL/GenBank/DDBJ whole genome shotgun (WGS) entry which is preliminary data.</text>
</comment>
<dbReference type="InterPro" id="IPR019039">
    <property type="entry name" value="T4-Rnl1-like_N"/>
</dbReference>
<evidence type="ECO:0000259" key="1">
    <source>
        <dbReference type="Pfam" id="PF09511"/>
    </source>
</evidence>
<reference evidence="2" key="1">
    <citation type="journal article" date="2020" name="New Phytol.">
        <title>Comparative genomics reveals dynamic genome evolution in host specialist ectomycorrhizal fungi.</title>
        <authorList>
            <person name="Lofgren L.A."/>
            <person name="Nguyen N.H."/>
            <person name="Vilgalys R."/>
            <person name="Ruytinx J."/>
            <person name="Liao H.L."/>
            <person name="Branco S."/>
            <person name="Kuo A."/>
            <person name="LaButti K."/>
            <person name="Lipzen A."/>
            <person name="Andreopoulos W."/>
            <person name="Pangilinan J."/>
            <person name="Riley R."/>
            <person name="Hundley H."/>
            <person name="Na H."/>
            <person name="Barry K."/>
            <person name="Grigoriev I.V."/>
            <person name="Stajich J.E."/>
            <person name="Kennedy P.G."/>
        </authorList>
    </citation>
    <scope>NUCLEOTIDE SEQUENCE</scope>
    <source>
        <strain evidence="2">MN1</strain>
    </source>
</reference>
<keyword evidence="3" id="KW-1185">Reference proteome</keyword>
<dbReference type="OrthoDB" id="276239at2759"/>
<dbReference type="GeneID" id="64637945"/>
<sequence length="120" mass="13099">MLARGLFSHEIPCGDDSRGEQECQIVARGYDKFFNIGEVPCTDVSCFHVKLPDIASWGFVRGGQYSPTGPTYTLSLKSKGCIIFVAPISPPKLIVTSKQCTGIDARGLRNSFRSRLSVAQ</sequence>
<name>A0A9P7J8D7_9AGAM</name>
<dbReference type="GO" id="GO:0005634">
    <property type="term" value="C:nucleus"/>
    <property type="evidence" value="ECO:0007669"/>
    <property type="project" value="TreeGrafter"/>
</dbReference>
<proteinExistence type="predicted"/>
<dbReference type="Pfam" id="PF09511">
    <property type="entry name" value="RNA_lig_T4_1"/>
    <property type="match status" value="1"/>
</dbReference>
<evidence type="ECO:0000313" key="2">
    <source>
        <dbReference type="EMBL" id="KAG1807820.1"/>
    </source>
</evidence>
<dbReference type="GO" id="GO:0003972">
    <property type="term" value="F:RNA ligase (ATP) activity"/>
    <property type="evidence" value="ECO:0007669"/>
    <property type="project" value="TreeGrafter"/>
</dbReference>
<gene>
    <name evidence="2" type="ORF">BJ212DRAFT_727507</name>
</gene>
<dbReference type="AlphaFoldDB" id="A0A9P7J8D7"/>
<dbReference type="GO" id="GO:0006388">
    <property type="term" value="P:tRNA splicing, via endonucleolytic cleavage and ligation"/>
    <property type="evidence" value="ECO:0007669"/>
    <property type="project" value="TreeGrafter"/>
</dbReference>
<evidence type="ECO:0000313" key="3">
    <source>
        <dbReference type="Proteomes" id="UP000807769"/>
    </source>
</evidence>
<dbReference type="EMBL" id="JABBWG010000041">
    <property type="protein sequence ID" value="KAG1807820.1"/>
    <property type="molecule type" value="Genomic_DNA"/>
</dbReference>
<dbReference type="PANTHER" id="PTHR32004">
    <property type="entry name" value="TRNA LIGASE"/>
    <property type="match status" value="1"/>
</dbReference>
<feature type="domain" description="T4 RNA ligase 1-like N-terminal" evidence="1">
    <location>
        <begin position="3"/>
        <end position="103"/>
    </location>
</feature>
<accession>A0A9P7J8D7</accession>